<feature type="region of interest" description="Disordered" evidence="1">
    <location>
        <begin position="84"/>
        <end position="122"/>
    </location>
</feature>
<evidence type="ECO:0000313" key="2">
    <source>
        <dbReference type="EMBL" id="KJZ74797.1"/>
    </source>
</evidence>
<feature type="region of interest" description="Disordered" evidence="1">
    <location>
        <begin position="1"/>
        <end position="34"/>
    </location>
</feature>
<gene>
    <name evidence="2" type="ORF">HIM_05914</name>
</gene>
<feature type="compositionally biased region" description="Polar residues" evidence="1">
    <location>
        <begin position="17"/>
        <end position="33"/>
    </location>
</feature>
<keyword evidence="3" id="KW-1185">Reference proteome</keyword>
<dbReference type="AlphaFoldDB" id="A0A0F7ZZU8"/>
<proteinExistence type="predicted"/>
<reference evidence="2 3" key="1">
    <citation type="journal article" date="2014" name="Genome Biol. Evol.">
        <title>Comparative genomics and transcriptomics analyses reveal divergent lifestyle features of nematode endoparasitic fungus Hirsutella minnesotensis.</title>
        <authorList>
            <person name="Lai Y."/>
            <person name="Liu K."/>
            <person name="Zhang X."/>
            <person name="Zhang X."/>
            <person name="Li K."/>
            <person name="Wang N."/>
            <person name="Shu C."/>
            <person name="Wu Y."/>
            <person name="Wang C."/>
            <person name="Bushley K.E."/>
            <person name="Xiang M."/>
            <person name="Liu X."/>
        </authorList>
    </citation>
    <scope>NUCLEOTIDE SEQUENCE [LARGE SCALE GENOMIC DNA]</scope>
    <source>
        <strain evidence="2 3">3608</strain>
    </source>
</reference>
<evidence type="ECO:0000256" key="1">
    <source>
        <dbReference type="SAM" id="MobiDB-lite"/>
    </source>
</evidence>
<sequence length="165" mass="17646">MAEDTEALEHHAAHFPNPSSALPRQRSDVSARSCSHDVPSFNPVLFRAPLPARPRPPFRACATQRCPMPHLGPFDRARAMHAGLRATARASARRSALPPTAGPGARSRTPGRVSNDNSGLWSPPSPTALRLSRFFAMSTACLLLSPKGRWPGAASVEAAKRLTVG</sequence>
<dbReference type="Proteomes" id="UP000054481">
    <property type="component" value="Unassembled WGS sequence"/>
</dbReference>
<organism evidence="2 3">
    <name type="scientific">Hirsutella minnesotensis 3608</name>
    <dbReference type="NCBI Taxonomy" id="1043627"/>
    <lineage>
        <taxon>Eukaryota</taxon>
        <taxon>Fungi</taxon>
        <taxon>Dikarya</taxon>
        <taxon>Ascomycota</taxon>
        <taxon>Pezizomycotina</taxon>
        <taxon>Sordariomycetes</taxon>
        <taxon>Hypocreomycetidae</taxon>
        <taxon>Hypocreales</taxon>
        <taxon>Ophiocordycipitaceae</taxon>
        <taxon>Hirsutella</taxon>
    </lineage>
</organism>
<protein>
    <submittedName>
        <fullName evidence="2">Uncharacterized protein</fullName>
    </submittedName>
</protein>
<dbReference type="EMBL" id="KQ030523">
    <property type="protein sequence ID" value="KJZ74797.1"/>
    <property type="molecule type" value="Genomic_DNA"/>
</dbReference>
<feature type="compositionally biased region" description="Low complexity" evidence="1">
    <location>
        <begin position="84"/>
        <end position="99"/>
    </location>
</feature>
<name>A0A0F7ZZU8_9HYPO</name>
<evidence type="ECO:0000313" key="3">
    <source>
        <dbReference type="Proteomes" id="UP000054481"/>
    </source>
</evidence>
<accession>A0A0F7ZZU8</accession>